<gene>
    <name evidence="1" type="ordered locus">TTX_1716</name>
</gene>
<dbReference type="Proteomes" id="UP000002654">
    <property type="component" value="Chromosome"/>
</dbReference>
<keyword evidence="2" id="KW-1185">Reference proteome</keyword>
<organism evidence="1 2">
    <name type="scientific">Thermoproteus tenax (strain ATCC 35583 / DSM 2078 / JCM 9277 / NBRC 100435 / Kra 1)</name>
    <dbReference type="NCBI Taxonomy" id="768679"/>
    <lineage>
        <taxon>Archaea</taxon>
        <taxon>Thermoproteota</taxon>
        <taxon>Thermoprotei</taxon>
        <taxon>Thermoproteales</taxon>
        <taxon>Thermoproteaceae</taxon>
        <taxon>Thermoproteus</taxon>
    </lineage>
</organism>
<sequence length="51" mass="5733">MRASIKHLSIIWSAKAPPATEACNPDYITVIKDTMYILMLVKRSDAPRGEE</sequence>
<accession>G4RL92</accession>
<evidence type="ECO:0000313" key="2">
    <source>
        <dbReference type="Proteomes" id="UP000002654"/>
    </source>
</evidence>
<dbReference type="PATRIC" id="fig|768679.9.peg.1737"/>
<protein>
    <submittedName>
        <fullName evidence="1">Uncharacterized protein</fullName>
    </submittedName>
</protein>
<reference evidence="1 2" key="1">
    <citation type="journal article" date="2011" name="PLoS ONE">
        <title>The complete genome sequence of Thermoproteus tenax: a physiologically versatile member of the Crenarchaeota.</title>
        <authorList>
            <person name="Siebers B."/>
            <person name="Zaparty M."/>
            <person name="Raddatz G."/>
            <person name="Tjaden B."/>
            <person name="Albers S.V."/>
            <person name="Bell S.D."/>
            <person name="Blombach F."/>
            <person name="Kletzin A."/>
            <person name="Kyrpides N."/>
            <person name="Lanz C."/>
            <person name="Plagens A."/>
            <person name="Rampp M."/>
            <person name="Rosinus A."/>
            <person name="von Jan M."/>
            <person name="Makarova K.S."/>
            <person name="Klenk H.P."/>
            <person name="Schuster S.C."/>
            <person name="Hensel R."/>
        </authorList>
    </citation>
    <scope>NUCLEOTIDE SEQUENCE [LARGE SCALE GENOMIC DNA]</scope>
    <source>
        <strain evidence="2">ATCC 35583 / DSM 2078 / JCM 9277 / NBRC 100435 / Kra 1</strain>
    </source>
</reference>
<name>G4RL92_THETK</name>
<dbReference type="PaxDb" id="768679-TTX_1716"/>
<dbReference type="STRING" id="768679.TTX_1716"/>
<dbReference type="AlphaFoldDB" id="G4RL92"/>
<dbReference type="KEGG" id="ttn:TTX_1716"/>
<dbReference type="EMBL" id="FN869859">
    <property type="protein sequence ID" value="CCC82337.1"/>
    <property type="molecule type" value="Genomic_DNA"/>
</dbReference>
<dbReference type="HOGENOM" id="CLU_3094330_0_0_2"/>
<proteinExistence type="predicted"/>
<evidence type="ECO:0000313" key="1">
    <source>
        <dbReference type="EMBL" id="CCC82337.1"/>
    </source>
</evidence>